<dbReference type="PANTHER" id="PTHR11289:SF0">
    <property type="entry name" value="BREAST CANCER TYPE 2 SUSCEPTIBILITY PROTEIN"/>
    <property type="match status" value="1"/>
</dbReference>
<dbReference type="GO" id="GO:0005634">
    <property type="term" value="C:nucleus"/>
    <property type="evidence" value="ECO:0007669"/>
    <property type="project" value="TreeGrafter"/>
</dbReference>
<dbReference type="SMART" id="SM01341">
    <property type="entry name" value="Tower"/>
    <property type="match status" value="1"/>
</dbReference>
<dbReference type="InterPro" id="IPR015205">
    <property type="entry name" value="Tower_dom"/>
</dbReference>
<dbReference type="PANTHER" id="PTHR11289">
    <property type="entry name" value="BREAST CANCER TYPE 2 SUSCEPTIBILITY PROTEIN BRCA2"/>
    <property type="match status" value="1"/>
</dbReference>
<feature type="region of interest" description="Disordered" evidence="1">
    <location>
        <begin position="417"/>
        <end position="440"/>
    </location>
</feature>
<sequence length="440" mass="50828">MFLEKKTNSKSIFRNEKMETIEAEKYKAHQQKSLEIISNKIKTELIAELASKTSISRKYISSMKKENLDKLNIDELNNILENSTDPLEIQSLLSYEKLEALKDFKKSEQERFYNELQNRVNRVFNEQFKDDRKVIPMIKLRVVDKKYVSTGFKAALLTIWNPSEDVADILNKSTEGQCCTFHHISTNGFMNGELQLSANKNTRFDFQGYNDEYVKRDVVNFKSILSGTFLPLFGELDFVGIVVSNVNKNNAYNEIYVSDKEMNIISILFRGNIKEYGYDDMMYPGSIISGVNIQFKGFNNLSSIPKLYNTEQSLFTKNPKTDYILKKFDEYKMFMKKPENRDFLVCCQTKLNEICNGHGETTTLNNEQCLNKSKNALHRSYGELPVTVVRTSNTSQSEFSPAQKRIKMLNSYGKTPPLNIVHTKPPDKKLMGQFKTPTRL</sequence>
<dbReference type="SUPFAM" id="SSF50249">
    <property type="entry name" value="Nucleic acid-binding proteins"/>
    <property type="match status" value="2"/>
</dbReference>
<dbReference type="GO" id="GO:0006355">
    <property type="term" value="P:regulation of DNA-templated transcription"/>
    <property type="evidence" value="ECO:0007669"/>
    <property type="project" value="TreeGrafter"/>
</dbReference>
<organism evidence="3">
    <name type="scientific">Schizaphis graminum</name>
    <name type="common">Green bug aphid</name>
    <dbReference type="NCBI Taxonomy" id="13262"/>
    <lineage>
        <taxon>Eukaryota</taxon>
        <taxon>Metazoa</taxon>
        <taxon>Ecdysozoa</taxon>
        <taxon>Arthropoda</taxon>
        <taxon>Hexapoda</taxon>
        <taxon>Insecta</taxon>
        <taxon>Pterygota</taxon>
        <taxon>Neoptera</taxon>
        <taxon>Paraneoptera</taxon>
        <taxon>Hemiptera</taxon>
        <taxon>Sternorrhyncha</taxon>
        <taxon>Aphidomorpha</taxon>
        <taxon>Aphidoidea</taxon>
        <taxon>Aphididae</taxon>
        <taxon>Aphidini</taxon>
        <taxon>Schizaphis</taxon>
    </lineage>
</organism>
<feature type="domain" description="Tower" evidence="2">
    <location>
        <begin position="3"/>
        <end position="44"/>
    </location>
</feature>
<dbReference type="InterPro" id="IPR015525">
    <property type="entry name" value="BRCA2"/>
</dbReference>
<dbReference type="Gene3D" id="6.10.70.10">
    <property type="match status" value="1"/>
</dbReference>
<dbReference type="GO" id="GO:0000724">
    <property type="term" value="P:double-strand break repair via homologous recombination"/>
    <property type="evidence" value="ECO:0007669"/>
    <property type="project" value="InterPro"/>
</dbReference>
<dbReference type="Pfam" id="PF09121">
    <property type="entry name" value="Tower"/>
    <property type="match status" value="1"/>
</dbReference>
<dbReference type="SUPFAM" id="SSF81878">
    <property type="entry name" value="BRCA2 tower domain"/>
    <property type="match status" value="1"/>
</dbReference>
<dbReference type="AlphaFoldDB" id="A0A2S2NE36"/>
<dbReference type="Pfam" id="PF09104">
    <property type="entry name" value="BRCA-2_OB3"/>
    <property type="match status" value="1"/>
</dbReference>
<protein>
    <submittedName>
        <fullName evidence="3">Breast cancer type 2 susceptibility</fullName>
    </submittedName>
</protein>
<reference evidence="3" key="1">
    <citation type="submission" date="2018-04" db="EMBL/GenBank/DDBJ databases">
        <title>Transcriptome of Schizaphis graminum biotype I.</title>
        <authorList>
            <person name="Scully E.D."/>
            <person name="Geib S.M."/>
            <person name="Palmer N.A."/>
            <person name="Koch K."/>
            <person name="Bradshaw J."/>
            <person name="Heng-Moss T."/>
            <person name="Sarath G."/>
        </authorList>
    </citation>
    <scope>NUCLEOTIDE SEQUENCE</scope>
</reference>
<dbReference type="EMBL" id="GGMR01002778">
    <property type="protein sequence ID" value="MBY15397.1"/>
    <property type="molecule type" value="Transcribed_RNA"/>
</dbReference>
<accession>A0A2S2NE36</accession>
<evidence type="ECO:0000256" key="1">
    <source>
        <dbReference type="SAM" id="MobiDB-lite"/>
    </source>
</evidence>
<gene>
    <name evidence="3" type="primary">BRCA2_1</name>
    <name evidence="3" type="ORF">g.90221</name>
</gene>
<dbReference type="Gene3D" id="2.40.50.140">
    <property type="entry name" value="Nucleic acid-binding proteins"/>
    <property type="match status" value="1"/>
</dbReference>
<dbReference type="InterPro" id="IPR015188">
    <property type="entry name" value="BRCA2_OB_3"/>
</dbReference>
<evidence type="ECO:0000313" key="3">
    <source>
        <dbReference type="EMBL" id="MBY15397.1"/>
    </source>
</evidence>
<dbReference type="InterPro" id="IPR012340">
    <property type="entry name" value="NA-bd_OB-fold"/>
</dbReference>
<evidence type="ECO:0000259" key="2">
    <source>
        <dbReference type="SMART" id="SM01341"/>
    </source>
</evidence>
<name>A0A2S2NE36_SCHGA</name>
<proteinExistence type="predicted"/>